<organism evidence="13 14">
    <name type="scientific">Ruminiclostridium cellobioparum subsp. termitidis CT1112</name>
    <dbReference type="NCBI Taxonomy" id="1195236"/>
    <lineage>
        <taxon>Bacteria</taxon>
        <taxon>Bacillati</taxon>
        <taxon>Bacillota</taxon>
        <taxon>Clostridia</taxon>
        <taxon>Eubacteriales</taxon>
        <taxon>Oscillospiraceae</taxon>
        <taxon>Ruminiclostridium</taxon>
    </lineage>
</organism>
<dbReference type="STRING" id="1195236.CTER_3790"/>
<dbReference type="Pfam" id="PF12833">
    <property type="entry name" value="HTH_18"/>
    <property type="match status" value="1"/>
</dbReference>
<dbReference type="SUPFAM" id="SSF46689">
    <property type="entry name" value="Homeodomain-like"/>
    <property type="match status" value="1"/>
</dbReference>
<dbReference type="RefSeq" id="WP_004628440.1">
    <property type="nucleotide sequence ID" value="NZ_AORV01000054.1"/>
</dbReference>
<keyword evidence="3" id="KW-0963">Cytoplasm</keyword>
<dbReference type="EMBL" id="AORV01000054">
    <property type="protein sequence ID" value="EMS70497.1"/>
    <property type="molecule type" value="Genomic_DNA"/>
</dbReference>
<dbReference type="InterPro" id="IPR011006">
    <property type="entry name" value="CheY-like_superfamily"/>
</dbReference>
<evidence type="ECO:0000256" key="3">
    <source>
        <dbReference type="ARBA" id="ARBA00022490"/>
    </source>
</evidence>
<dbReference type="InterPro" id="IPR041522">
    <property type="entry name" value="CdaR_GGDEF"/>
</dbReference>
<dbReference type="GO" id="GO:0005737">
    <property type="term" value="C:cytoplasm"/>
    <property type="evidence" value="ECO:0007669"/>
    <property type="project" value="UniProtKB-SubCell"/>
</dbReference>
<reference evidence="13 14" key="1">
    <citation type="journal article" date="2013" name="Genome Announc.">
        <title>Draft Genome Sequence of the Cellulolytic, Mesophilic, Anaerobic Bacterium Clostridium termitidis Strain CT1112 (DSM 5398).</title>
        <authorList>
            <person name="Lal S."/>
            <person name="Ramachandran U."/>
            <person name="Zhang X."/>
            <person name="Munir R."/>
            <person name="Sparling R."/>
            <person name="Levin D.B."/>
        </authorList>
    </citation>
    <scope>NUCLEOTIDE SEQUENCE [LARGE SCALE GENOMIC DNA]</scope>
    <source>
        <strain evidence="13 14">CT1112</strain>
    </source>
</reference>
<dbReference type="eggNOG" id="COG4753">
    <property type="taxonomic scope" value="Bacteria"/>
</dbReference>
<evidence type="ECO:0000256" key="8">
    <source>
        <dbReference type="ARBA" id="ARBA00023163"/>
    </source>
</evidence>
<evidence type="ECO:0000256" key="2">
    <source>
        <dbReference type="ARBA" id="ARBA00018672"/>
    </source>
</evidence>
<dbReference type="InterPro" id="IPR020449">
    <property type="entry name" value="Tscrpt_reg_AraC-type_HTH"/>
</dbReference>
<feature type="modified residue" description="4-aspartylphosphate" evidence="10">
    <location>
        <position position="54"/>
    </location>
</feature>
<evidence type="ECO:0000259" key="11">
    <source>
        <dbReference type="PROSITE" id="PS01124"/>
    </source>
</evidence>
<dbReference type="Gene3D" id="1.10.10.60">
    <property type="entry name" value="Homeodomain-like"/>
    <property type="match status" value="2"/>
</dbReference>
<evidence type="ECO:0000256" key="7">
    <source>
        <dbReference type="ARBA" id="ARBA00023125"/>
    </source>
</evidence>
<feature type="domain" description="HTH araC/xylS-type" evidence="11">
    <location>
        <begin position="424"/>
        <end position="523"/>
    </location>
</feature>
<dbReference type="Pfam" id="PF17853">
    <property type="entry name" value="GGDEF_2"/>
    <property type="match status" value="1"/>
</dbReference>
<dbReference type="CDD" id="cd17536">
    <property type="entry name" value="REC_YesN-like"/>
    <property type="match status" value="1"/>
</dbReference>
<evidence type="ECO:0000256" key="1">
    <source>
        <dbReference type="ARBA" id="ARBA00004496"/>
    </source>
</evidence>
<keyword evidence="7" id="KW-0238">DNA-binding</keyword>
<sequence>MKILIVDDEISTRNGLKKYIHWDMLGIDEIQDVGNAFDAIDLSKTYQPDIILSDICMPGMDGIQLCRQLRQHQPNCRIIFLSGYSEKEYLKAAIALSAVSYVEKPIEIPEVEHAIKAAVDQCLQEQNQKRELENINQTLINSLSLIKNRVVSTLISSRNTDAVEHDLKLLDNLFQKKEDFYLVIIFKLKNESADWQQEDSNIKSSLAGVLSAFEHIITYKDSRHLISIISCDNAADLKSHGRAISAIKQAFASESIDSDGMYCAIGQPEKGLDRVIDSYQKAVIALQKLFFHGYGNVVEYSDTYSDNSLSNTFLYDEFTKSFDNHDKALTTGIVNKIYDFFKTQDNVLINNIKHIYLQMIYQLMHSADKFHGQLDFTVDVPSDYIWEKVSSMDTLQELHDFLMEKVDLVFNYFQDLNSNHATILDVAYHIQQNYSDVNLSVPWLAEKVYLSPTYLSNLFKKETGKTIGQYITAVRIERSKAFLRDKQFKLYHIAESVGYQDPNYYAKMFKKLIGITPSEFREKGL</sequence>
<dbReference type="PROSITE" id="PS50110">
    <property type="entry name" value="RESPONSE_REGULATORY"/>
    <property type="match status" value="1"/>
</dbReference>
<dbReference type="SUPFAM" id="SSF52172">
    <property type="entry name" value="CheY-like"/>
    <property type="match status" value="1"/>
</dbReference>
<dbReference type="InterPro" id="IPR001789">
    <property type="entry name" value="Sig_transdc_resp-reg_receiver"/>
</dbReference>
<evidence type="ECO:0000313" key="14">
    <source>
        <dbReference type="Proteomes" id="UP000014155"/>
    </source>
</evidence>
<dbReference type="PRINTS" id="PR00032">
    <property type="entry name" value="HTHARAC"/>
</dbReference>
<dbReference type="GO" id="GO:0043565">
    <property type="term" value="F:sequence-specific DNA binding"/>
    <property type="evidence" value="ECO:0007669"/>
    <property type="project" value="InterPro"/>
</dbReference>
<dbReference type="SMART" id="SM00342">
    <property type="entry name" value="HTH_ARAC"/>
    <property type="match status" value="1"/>
</dbReference>
<gene>
    <name evidence="13" type="ORF">CTER_3790</name>
</gene>
<dbReference type="Proteomes" id="UP000014155">
    <property type="component" value="Unassembled WGS sequence"/>
</dbReference>
<keyword evidence="4 10" id="KW-0597">Phosphoprotein</keyword>
<keyword evidence="14" id="KW-1185">Reference proteome</keyword>
<evidence type="ECO:0000256" key="10">
    <source>
        <dbReference type="PROSITE-ProRule" id="PRU00169"/>
    </source>
</evidence>
<evidence type="ECO:0000256" key="9">
    <source>
        <dbReference type="ARBA" id="ARBA00024867"/>
    </source>
</evidence>
<dbReference type="InterPro" id="IPR009057">
    <property type="entry name" value="Homeodomain-like_sf"/>
</dbReference>
<evidence type="ECO:0000259" key="12">
    <source>
        <dbReference type="PROSITE" id="PS50110"/>
    </source>
</evidence>
<keyword evidence="5" id="KW-0902">Two-component regulatory system</keyword>
<dbReference type="PANTHER" id="PTHR42713">
    <property type="entry name" value="HISTIDINE KINASE-RELATED"/>
    <property type="match status" value="1"/>
</dbReference>
<evidence type="ECO:0000256" key="6">
    <source>
        <dbReference type="ARBA" id="ARBA00023015"/>
    </source>
</evidence>
<name>S0FGV9_RUMCE</name>
<feature type="domain" description="Response regulatory" evidence="12">
    <location>
        <begin position="2"/>
        <end position="119"/>
    </location>
</feature>
<keyword evidence="6" id="KW-0805">Transcription regulation</keyword>
<dbReference type="PANTHER" id="PTHR42713:SF3">
    <property type="entry name" value="TRANSCRIPTIONAL REGULATORY PROTEIN HPTR"/>
    <property type="match status" value="1"/>
</dbReference>
<evidence type="ECO:0000256" key="4">
    <source>
        <dbReference type="ARBA" id="ARBA00022553"/>
    </source>
</evidence>
<dbReference type="InterPro" id="IPR018060">
    <property type="entry name" value="HTH_AraC"/>
</dbReference>
<accession>S0FGV9</accession>
<dbReference type="GO" id="GO:0000160">
    <property type="term" value="P:phosphorelay signal transduction system"/>
    <property type="evidence" value="ECO:0007669"/>
    <property type="project" value="UniProtKB-KW"/>
</dbReference>
<keyword evidence="8" id="KW-0804">Transcription</keyword>
<dbReference type="GO" id="GO:0003700">
    <property type="term" value="F:DNA-binding transcription factor activity"/>
    <property type="evidence" value="ECO:0007669"/>
    <property type="project" value="InterPro"/>
</dbReference>
<proteinExistence type="predicted"/>
<dbReference type="AlphaFoldDB" id="S0FGV9"/>
<evidence type="ECO:0000313" key="13">
    <source>
        <dbReference type="EMBL" id="EMS70497.1"/>
    </source>
</evidence>
<comment type="subcellular location">
    <subcellularLocation>
        <location evidence="1">Cytoplasm</location>
    </subcellularLocation>
</comment>
<dbReference type="Gene3D" id="3.40.50.2300">
    <property type="match status" value="1"/>
</dbReference>
<dbReference type="SMART" id="SM00448">
    <property type="entry name" value="REC"/>
    <property type="match status" value="1"/>
</dbReference>
<dbReference type="eggNOG" id="COG2207">
    <property type="taxonomic scope" value="Bacteria"/>
</dbReference>
<dbReference type="InterPro" id="IPR051552">
    <property type="entry name" value="HptR"/>
</dbReference>
<dbReference type="Pfam" id="PF00072">
    <property type="entry name" value="Response_reg"/>
    <property type="match status" value="1"/>
</dbReference>
<comment type="caution">
    <text evidence="13">The sequence shown here is derived from an EMBL/GenBank/DDBJ whole genome shotgun (WGS) entry which is preliminary data.</text>
</comment>
<comment type="function">
    <text evidence="9">May play the central regulatory role in sporulation. It may be an element of the effector pathway responsible for the activation of sporulation genes in response to nutritional stress. Spo0A may act in concert with spo0H (a sigma factor) to control the expression of some genes that are critical to the sporulation process.</text>
</comment>
<dbReference type="PROSITE" id="PS01124">
    <property type="entry name" value="HTH_ARAC_FAMILY_2"/>
    <property type="match status" value="1"/>
</dbReference>
<dbReference type="PATRIC" id="fig|1195236.3.peg.4005"/>
<protein>
    <recommendedName>
        <fullName evidence="2">Stage 0 sporulation protein A homolog</fullName>
    </recommendedName>
</protein>
<evidence type="ECO:0000256" key="5">
    <source>
        <dbReference type="ARBA" id="ARBA00023012"/>
    </source>
</evidence>